<protein>
    <submittedName>
        <fullName evidence="2">Uncharacterized protein</fullName>
    </submittedName>
</protein>
<dbReference type="PANTHER" id="PTHR33472">
    <property type="entry name" value="OS01G0106600 PROTEIN"/>
    <property type="match status" value="1"/>
</dbReference>
<name>A0AAW2VGU2_SESRA</name>
<reference evidence="2" key="1">
    <citation type="submission" date="2020-06" db="EMBL/GenBank/DDBJ databases">
        <authorList>
            <person name="Li T."/>
            <person name="Hu X."/>
            <person name="Zhang T."/>
            <person name="Song X."/>
            <person name="Zhang H."/>
            <person name="Dai N."/>
            <person name="Sheng W."/>
            <person name="Hou X."/>
            <person name="Wei L."/>
        </authorList>
    </citation>
    <scope>NUCLEOTIDE SEQUENCE</scope>
    <source>
        <strain evidence="2">G02</strain>
        <tissue evidence="2">Leaf</tissue>
    </source>
</reference>
<sequence length="157" mass="17345">MTTDGEGEPKIEQKSVLVQETIDKPTKMHNAGSWKREATKKDKSTGKKLLSDSEDFGMRVITLAGENKGAVMELTTSHKKTQSKNAKAGYQSNRESGEEGKHNYDDKEAKTTVQSQPMTAFLNSNVQGVNNSILFNATCRFNDPGIHLSLTRKPNND</sequence>
<reference evidence="2" key="2">
    <citation type="journal article" date="2024" name="Plant">
        <title>Genomic evolution and insights into agronomic trait innovations of Sesamum species.</title>
        <authorList>
            <person name="Miao H."/>
            <person name="Wang L."/>
            <person name="Qu L."/>
            <person name="Liu H."/>
            <person name="Sun Y."/>
            <person name="Le M."/>
            <person name="Wang Q."/>
            <person name="Wei S."/>
            <person name="Zheng Y."/>
            <person name="Lin W."/>
            <person name="Duan Y."/>
            <person name="Cao H."/>
            <person name="Xiong S."/>
            <person name="Wang X."/>
            <person name="Wei L."/>
            <person name="Li C."/>
            <person name="Ma Q."/>
            <person name="Ju M."/>
            <person name="Zhao R."/>
            <person name="Li G."/>
            <person name="Mu C."/>
            <person name="Tian Q."/>
            <person name="Mei H."/>
            <person name="Zhang T."/>
            <person name="Gao T."/>
            <person name="Zhang H."/>
        </authorList>
    </citation>
    <scope>NUCLEOTIDE SEQUENCE</scope>
    <source>
        <strain evidence="2">G02</strain>
    </source>
</reference>
<proteinExistence type="predicted"/>
<feature type="region of interest" description="Disordered" evidence="1">
    <location>
        <begin position="74"/>
        <end position="108"/>
    </location>
</feature>
<organism evidence="2">
    <name type="scientific">Sesamum radiatum</name>
    <name type="common">Black benniseed</name>
    <dbReference type="NCBI Taxonomy" id="300843"/>
    <lineage>
        <taxon>Eukaryota</taxon>
        <taxon>Viridiplantae</taxon>
        <taxon>Streptophyta</taxon>
        <taxon>Embryophyta</taxon>
        <taxon>Tracheophyta</taxon>
        <taxon>Spermatophyta</taxon>
        <taxon>Magnoliopsida</taxon>
        <taxon>eudicotyledons</taxon>
        <taxon>Gunneridae</taxon>
        <taxon>Pentapetalae</taxon>
        <taxon>asterids</taxon>
        <taxon>lamiids</taxon>
        <taxon>Lamiales</taxon>
        <taxon>Pedaliaceae</taxon>
        <taxon>Sesamum</taxon>
    </lineage>
</organism>
<dbReference type="AlphaFoldDB" id="A0AAW2VGU2"/>
<feature type="compositionally biased region" description="Basic and acidic residues" evidence="1">
    <location>
        <begin position="95"/>
        <end position="108"/>
    </location>
</feature>
<dbReference type="PANTHER" id="PTHR33472:SF1">
    <property type="entry name" value="EXTENSIN-RELATED"/>
    <property type="match status" value="1"/>
</dbReference>
<dbReference type="EMBL" id="JACGWJ010000003">
    <property type="protein sequence ID" value="KAL0428697.1"/>
    <property type="molecule type" value="Genomic_DNA"/>
</dbReference>
<evidence type="ECO:0000313" key="2">
    <source>
        <dbReference type="EMBL" id="KAL0428697.1"/>
    </source>
</evidence>
<feature type="region of interest" description="Disordered" evidence="1">
    <location>
        <begin position="1"/>
        <end position="51"/>
    </location>
</feature>
<gene>
    <name evidence="2" type="ORF">Sradi_0495700</name>
</gene>
<comment type="caution">
    <text evidence="2">The sequence shown here is derived from an EMBL/GenBank/DDBJ whole genome shotgun (WGS) entry which is preliminary data.</text>
</comment>
<feature type="compositionally biased region" description="Basic and acidic residues" evidence="1">
    <location>
        <begin position="34"/>
        <end position="51"/>
    </location>
</feature>
<evidence type="ECO:0000256" key="1">
    <source>
        <dbReference type="SAM" id="MobiDB-lite"/>
    </source>
</evidence>
<accession>A0AAW2VGU2</accession>